<feature type="signal peptide" evidence="2">
    <location>
        <begin position="1"/>
        <end position="19"/>
    </location>
</feature>
<accession>A0A5B0DXM1</accession>
<dbReference type="Gene3D" id="1.10.1040.10">
    <property type="entry name" value="N-(1-d-carboxylethyl)-l-norvaline Dehydrogenase, domain 2"/>
    <property type="match status" value="1"/>
</dbReference>
<dbReference type="InterPro" id="IPR051729">
    <property type="entry name" value="Opine/Lysopine_DH"/>
</dbReference>
<dbReference type="InterPro" id="IPR013328">
    <property type="entry name" value="6PGD_dom2"/>
</dbReference>
<dbReference type="AlphaFoldDB" id="A0A5B0DXM1"/>
<keyword evidence="2" id="KW-0732">Signal</keyword>
<dbReference type="SUPFAM" id="SSF51735">
    <property type="entry name" value="NAD(P)-binding Rossmann-fold domains"/>
    <property type="match status" value="1"/>
</dbReference>
<dbReference type="PANTHER" id="PTHR38015:SF1">
    <property type="entry name" value="OPINE DEHYDROGENASE DOMAIN-CONTAINING PROTEIN"/>
    <property type="match status" value="1"/>
</dbReference>
<dbReference type="PANTHER" id="PTHR38015">
    <property type="entry name" value="BLR6086 PROTEIN"/>
    <property type="match status" value="1"/>
</dbReference>
<dbReference type="SUPFAM" id="SSF48179">
    <property type="entry name" value="6-phosphogluconate dehydrogenase C-terminal domain-like"/>
    <property type="match status" value="1"/>
</dbReference>
<dbReference type="Pfam" id="PF02317">
    <property type="entry name" value="Octopine_DH"/>
    <property type="match status" value="1"/>
</dbReference>
<dbReference type="InterPro" id="IPR008927">
    <property type="entry name" value="6-PGluconate_DH-like_C_sf"/>
</dbReference>
<dbReference type="EMBL" id="VTWH01000002">
    <property type="protein sequence ID" value="KAA0971223.1"/>
    <property type="molecule type" value="Genomic_DNA"/>
</dbReference>
<evidence type="ECO:0000256" key="2">
    <source>
        <dbReference type="SAM" id="SignalP"/>
    </source>
</evidence>
<organism evidence="5 6">
    <name type="scientific">Aureimonas fodinaquatilis</name>
    <dbReference type="NCBI Taxonomy" id="2565783"/>
    <lineage>
        <taxon>Bacteria</taxon>
        <taxon>Pseudomonadati</taxon>
        <taxon>Pseudomonadota</taxon>
        <taxon>Alphaproteobacteria</taxon>
        <taxon>Hyphomicrobiales</taxon>
        <taxon>Aurantimonadaceae</taxon>
        <taxon>Aureimonas</taxon>
    </lineage>
</organism>
<sequence>MQLAILGSGAIGLSGAALAATNGHSASLWTRDPEQADALASGINATGAISGHFPVAASEDMAEVLGQADVVMLCLPGYAHRAVIDRMVPLLTHQQAIIVSSEISFSGLYLQMQIAKRGLSIPVIIWGTTATTGRRTAPDSVWLNSVRQNVDLSTIPADCLANGMALCATLFGERFVARENALAIALSNVNPQNHLAIVLGNLTRMERGEVWGQAENVTPGIGRLMEALDDERLSVAAALDIPVKTVREHFHKSFHVPYGSVSDMNRAMHEDGRGGHGPATLDTRYVYEDVPFGLLTSALIGRICGAPMQLHEAGIDILSAVYGEDFRRANDLLDVLGLSGISAAALRTRLEQGVKTPGMTANS</sequence>
<gene>
    <name evidence="5" type="ORF">FPY71_07880</name>
</gene>
<dbReference type="InterPro" id="IPR003421">
    <property type="entry name" value="Opine_DH"/>
</dbReference>
<feature type="domain" description="Glycerol-3-phosphate dehydrogenase NAD-dependent N-terminal" evidence="3">
    <location>
        <begin position="3"/>
        <end position="99"/>
    </location>
</feature>
<evidence type="ECO:0000313" key="5">
    <source>
        <dbReference type="EMBL" id="KAA0971223.1"/>
    </source>
</evidence>
<name>A0A5B0DXM1_9HYPH</name>
<evidence type="ECO:0000313" key="6">
    <source>
        <dbReference type="Proteomes" id="UP000324738"/>
    </source>
</evidence>
<dbReference type="InterPro" id="IPR011128">
    <property type="entry name" value="G3P_DH_NAD-dep_N"/>
</dbReference>
<keyword evidence="6" id="KW-1185">Reference proteome</keyword>
<dbReference type="GO" id="GO:0051287">
    <property type="term" value="F:NAD binding"/>
    <property type="evidence" value="ECO:0007669"/>
    <property type="project" value="InterPro"/>
</dbReference>
<evidence type="ECO:0000259" key="3">
    <source>
        <dbReference type="Pfam" id="PF01210"/>
    </source>
</evidence>
<evidence type="ECO:0000259" key="4">
    <source>
        <dbReference type="Pfam" id="PF02317"/>
    </source>
</evidence>
<comment type="caution">
    <text evidence="5">The sequence shown here is derived from an EMBL/GenBank/DDBJ whole genome shotgun (WGS) entry which is preliminary data.</text>
</comment>
<dbReference type="GO" id="GO:0016616">
    <property type="term" value="F:oxidoreductase activity, acting on the CH-OH group of donors, NAD or NADP as acceptor"/>
    <property type="evidence" value="ECO:0007669"/>
    <property type="project" value="InterPro"/>
</dbReference>
<dbReference type="InterPro" id="IPR036291">
    <property type="entry name" value="NAD(P)-bd_dom_sf"/>
</dbReference>
<dbReference type="Gene3D" id="3.40.50.720">
    <property type="entry name" value="NAD(P)-binding Rossmann-like Domain"/>
    <property type="match status" value="1"/>
</dbReference>
<dbReference type="Proteomes" id="UP000324738">
    <property type="component" value="Unassembled WGS sequence"/>
</dbReference>
<evidence type="ECO:0000256" key="1">
    <source>
        <dbReference type="ARBA" id="ARBA00023002"/>
    </source>
</evidence>
<feature type="chain" id="PRO_5022910987" evidence="2">
    <location>
        <begin position="20"/>
        <end position="363"/>
    </location>
</feature>
<feature type="domain" description="Opine dehydrogenase" evidence="4">
    <location>
        <begin position="178"/>
        <end position="321"/>
    </location>
</feature>
<dbReference type="OrthoDB" id="6135265at2"/>
<reference evidence="5 6" key="1">
    <citation type="submission" date="2019-08" db="EMBL/GenBank/DDBJ databases">
        <title>Aureimonas fodiniaquatilis sp. nov., isolated from a coal mine wastewater.</title>
        <authorList>
            <person name="Kim W."/>
        </authorList>
    </citation>
    <scope>NUCLEOTIDE SEQUENCE [LARGE SCALE GENOMIC DNA]</scope>
    <source>
        <strain evidence="5 6">CAU 1482</strain>
    </source>
</reference>
<proteinExistence type="predicted"/>
<dbReference type="GO" id="GO:0046168">
    <property type="term" value="P:glycerol-3-phosphate catabolic process"/>
    <property type="evidence" value="ECO:0007669"/>
    <property type="project" value="InterPro"/>
</dbReference>
<protein>
    <submittedName>
        <fullName evidence="5">NAD/NADP octopine/nopaline dehydrogenase</fullName>
    </submittedName>
</protein>
<dbReference type="Pfam" id="PF01210">
    <property type="entry name" value="NAD_Gly3P_dh_N"/>
    <property type="match status" value="1"/>
</dbReference>
<keyword evidence="1" id="KW-0560">Oxidoreductase</keyword>